<dbReference type="CDD" id="cd03259">
    <property type="entry name" value="ABC_Carb_Solutes_like"/>
    <property type="match status" value="1"/>
</dbReference>
<dbReference type="GO" id="GO:0015418">
    <property type="term" value="F:ABC-type quaternary ammonium compound transporting activity"/>
    <property type="evidence" value="ECO:0007669"/>
    <property type="project" value="UniProtKB-EC"/>
</dbReference>
<dbReference type="RefSeq" id="WP_006441118.1">
    <property type="nucleotide sequence ID" value="NZ_DS995684.1"/>
</dbReference>
<evidence type="ECO:0000256" key="5">
    <source>
        <dbReference type="ARBA" id="ARBA00022840"/>
    </source>
</evidence>
<protein>
    <recommendedName>
        <fullName evidence="9">ABC-type quaternary amine transporter</fullName>
        <ecNumber evidence="9">7.6.2.9</ecNumber>
    </recommendedName>
</protein>
<evidence type="ECO:0000256" key="7">
    <source>
        <dbReference type="ARBA" id="ARBA00023065"/>
    </source>
</evidence>
<keyword evidence="5 11" id="KW-0067">ATP-binding</keyword>
<proteinExistence type="predicted"/>
<reference evidence="11 12" key="1">
    <citation type="submission" date="2008-09" db="EMBL/GenBank/DDBJ databases">
        <authorList>
            <person name="Fulton L."/>
            <person name="Clifton S."/>
            <person name="Fulton B."/>
            <person name="Xu J."/>
            <person name="Minx P."/>
            <person name="Pepin K.H."/>
            <person name="Johnson M."/>
            <person name="Thiruvilangam P."/>
            <person name="Bhonagiri V."/>
            <person name="Nash W.E."/>
            <person name="Mardis E.R."/>
            <person name="Wilson R.K."/>
        </authorList>
    </citation>
    <scope>NUCLEOTIDE SEQUENCE [LARGE SCALE GENOMIC DNA]</scope>
    <source>
        <strain evidence="11 12">DSM 13275</strain>
    </source>
</reference>
<evidence type="ECO:0000256" key="3">
    <source>
        <dbReference type="ARBA" id="ARBA00022496"/>
    </source>
</evidence>
<name>B6FXP5_PEPHT</name>
<organism evidence="11 12">
    <name type="scientific">Peptacetobacter hiranonis (strain DSM 13275 / JCM 10541 / KCTC 15199 / TO-931)</name>
    <name type="common">Clostridium hiranonis</name>
    <dbReference type="NCBI Taxonomy" id="500633"/>
    <lineage>
        <taxon>Bacteria</taxon>
        <taxon>Bacillati</taxon>
        <taxon>Bacillota</taxon>
        <taxon>Clostridia</taxon>
        <taxon>Peptostreptococcales</taxon>
        <taxon>Peptostreptococcaceae</taxon>
        <taxon>Peptacetobacter</taxon>
    </lineage>
</organism>
<dbReference type="InterPro" id="IPR017871">
    <property type="entry name" value="ABC_transporter-like_CS"/>
</dbReference>
<evidence type="ECO:0000259" key="10">
    <source>
        <dbReference type="PROSITE" id="PS50893"/>
    </source>
</evidence>
<evidence type="ECO:0000256" key="8">
    <source>
        <dbReference type="ARBA" id="ARBA00023136"/>
    </source>
</evidence>
<dbReference type="GO" id="GO:0016020">
    <property type="term" value="C:membrane"/>
    <property type="evidence" value="ECO:0007669"/>
    <property type="project" value="InterPro"/>
</dbReference>
<evidence type="ECO:0000256" key="2">
    <source>
        <dbReference type="ARBA" id="ARBA00022475"/>
    </source>
</evidence>
<dbReference type="PROSITE" id="PS50893">
    <property type="entry name" value="ABC_TRANSPORTER_2"/>
    <property type="match status" value="1"/>
</dbReference>
<dbReference type="OrthoDB" id="9802264at2"/>
<dbReference type="EC" id="7.6.2.9" evidence="9"/>
<keyword evidence="2" id="KW-1003">Cell membrane</keyword>
<dbReference type="GO" id="GO:0016887">
    <property type="term" value="F:ATP hydrolysis activity"/>
    <property type="evidence" value="ECO:0007669"/>
    <property type="project" value="InterPro"/>
</dbReference>
<keyword evidence="3" id="KW-0410">Iron transport</keyword>
<evidence type="ECO:0000256" key="1">
    <source>
        <dbReference type="ARBA" id="ARBA00022448"/>
    </source>
</evidence>
<keyword evidence="4" id="KW-0547">Nucleotide-binding</keyword>
<dbReference type="GO" id="GO:0015408">
    <property type="term" value="F:ABC-type ferric iron transporter activity"/>
    <property type="evidence" value="ECO:0007669"/>
    <property type="project" value="InterPro"/>
</dbReference>
<dbReference type="Proteomes" id="UP000003178">
    <property type="component" value="Unassembled WGS sequence"/>
</dbReference>
<comment type="caution">
    <text evidence="11">The sequence shown here is derived from an EMBL/GenBank/DDBJ whole genome shotgun (WGS) entry which is preliminary data.</text>
</comment>
<evidence type="ECO:0000256" key="6">
    <source>
        <dbReference type="ARBA" id="ARBA00023004"/>
    </source>
</evidence>
<feature type="domain" description="ABC transporter" evidence="10">
    <location>
        <begin position="4"/>
        <end position="234"/>
    </location>
</feature>
<dbReference type="InterPro" id="IPR003593">
    <property type="entry name" value="AAA+_ATPase"/>
</dbReference>
<dbReference type="EMBL" id="ABWP01000025">
    <property type="protein sequence ID" value="EEA85694.1"/>
    <property type="molecule type" value="Genomic_DNA"/>
</dbReference>
<keyword evidence="7" id="KW-0406">Ion transport</keyword>
<gene>
    <name evidence="11" type="ORF">CLOHIR_00646</name>
</gene>
<dbReference type="InterPro" id="IPR008995">
    <property type="entry name" value="Mo/tungstate-bd_C_term_dom"/>
</dbReference>
<dbReference type="InterPro" id="IPR027417">
    <property type="entry name" value="P-loop_NTPase"/>
</dbReference>
<evidence type="ECO:0000313" key="11">
    <source>
        <dbReference type="EMBL" id="EEA85694.1"/>
    </source>
</evidence>
<dbReference type="SMART" id="SM00382">
    <property type="entry name" value="AAA"/>
    <property type="match status" value="1"/>
</dbReference>
<dbReference type="PROSITE" id="PS00211">
    <property type="entry name" value="ABC_TRANSPORTER_1"/>
    <property type="match status" value="1"/>
</dbReference>
<dbReference type="InterPro" id="IPR003439">
    <property type="entry name" value="ABC_transporter-like_ATP-bd"/>
</dbReference>
<dbReference type="Pfam" id="PF00005">
    <property type="entry name" value="ABC_tran"/>
    <property type="match status" value="1"/>
</dbReference>
<dbReference type="eggNOG" id="COG3842">
    <property type="taxonomic scope" value="Bacteria"/>
</dbReference>
<keyword evidence="6" id="KW-0408">Iron</keyword>
<dbReference type="HOGENOM" id="CLU_000604_1_1_9"/>
<dbReference type="InterPro" id="IPR015853">
    <property type="entry name" value="ABC_transpr_FbpC"/>
</dbReference>
<evidence type="ECO:0000256" key="4">
    <source>
        <dbReference type="ARBA" id="ARBA00022741"/>
    </source>
</evidence>
<dbReference type="GO" id="GO:0005524">
    <property type="term" value="F:ATP binding"/>
    <property type="evidence" value="ECO:0007669"/>
    <property type="project" value="UniProtKB-KW"/>
</dbReference>
<dbReference type="PANTHER" id="PTHR42781:SF4">
    <property type="entry name" value="SPERMIDINE_PUTRESCINE IMPORT ATP-BINDING PROTEIN POTA"/>
    <property type="match status" value="1"/>
</dbReference>
<accession>B6FXP5</accession>
<dbReference type="PANTHER" id="PTHR42781">
    <property type="entry name" value="SPERMIDINE/PUTRESCINE IMPORT ATP-BINDING PROTEIN POTA"/>
    <property type="match status" value="1"/>
</dbReference>
<dbReference type="Gene3D" id="3.40.50.300">
    <property type="entry name" value="P-loop containing nucleotide triphosphate hydrolases"/>
    <property type="match status" value="1"/>
</dbReference>
<keyword evidence="8" id="KW-0472">Membrane</keyword>
<dbReference type="FunFam" id="3.40.50.300:FF:000425">
    <property type="entry name" value="Probable ABC transporter, ATP-binding subunit"/>
    <property type="match status" value="1"/>
</dbReference>
<dbReference type="STRING" id="500633.CLOHIR_00646"/>
<dbReference type="SUPFAM" id="SSF50331">
    <property type="entry name" value="MOP-like"/>
    <property type="match status" value="1"/>
</dbReference>
<dbReference type="SUPFAM" id="SSF52540">
    <property type="entry name" value="P-loop containing nucleoside triphosphate hydrolases"/>
    <property type="match status" value="1"/>
</dbReference>
<keyword evidence="12" id="KW-1185">Reference proteome</keyword>
<dbReference type="AlphaFoldDB" id="B6FXP5"/>
<dbReference type="InterPro" id="IPR050093">
    <property type="entry name" value="ABC_SmlMolc_Importer"/>
</dbReference>
<reference evidence="11 12" key="2">
    <citation type="submission" date="2008-10" db="EMBL/GenBank/DDBJ databases">
        <title>Draft genome sequence of Clostridium hiranonis (DSM 13275).</title>
        <authorList>
            <person name="Sudarsanam P."/>
            <person name="Ley R."/>
            <person name="Guruge J."/>
            <person name="Turnbaugh P.J."/>
            <person name="Mahowald M."/>
            <person name="Liep D."/>
            <person name="Gordon J."/>
        </authorList>
    </citation>
    <scope>NUCLEOTIDE SEQUENCE [LARGE SCALE GENOMIC DNA]</scope>
    <source>
        <strain evidence="11 12">DSM 13275</strain>
    </source>
</reference>
<evidence type="ECO:0000256" key="9">
    <source>
        <dbReference type="ARBA" id="ARBA00066388"/>
    </source>
</evidence>
<evidence type="ECO:0000313" key="12">
    <source>
        <dbReference type="Proteomes" id="UP000003178"/>
    </source>
</evidence>
<sequence>MYKLELQNIQKKFYNKNVLDGLNLQVKKGERISILGPSGCGKSTTLSIIAGLIDDFDGKVILDGEDITSKAANKRNIVIVNQENLLFPHMNVYENIAFGLRVRKKSKDEIDKKVKELLSDIGLEGYEKKKVSMISGGEKQRVALARALAVEPEVLLLDEAYSSLDTNLRERMRELTIGLQKKHNTTMILVTHDKEEAILFSDRIAIMLNGKLEQIDYPEEVYTNPKTKAAAKFMVDDNFIEIGSATILIKPEDIDIHKEAGVQNDFENALNKFVEENIKLEGKVFSAEVKKVVYSGTKMKYILNVGKRTLKVDDFDMNRYEIGDKIGIVIKKTNIYRD</sequence>
<keyword evidence="1" id="KW-0813">Transport</keyword>